<dbReference type="EMBL" id="JBHLUD010000001">
    <property type="protein sequence ID" value="MFC0540665.1"/>
    <property type="molecule type" value="Genomic_DNA"/>
</dbReference>
<dbReference type="Proteomes" id="UP001589810">
    <property type="component" value="Unassembled WGS sequence"/>
</dbReference>
<name>A0ABV6MK40_9PSEU</name>
<evidence type="ECO:0000313" key="1">
    <source>
        <dbReference type="EMBL" id="MFC0540665.1"/>
    </source>
</evidence>
<gene>
    <name evidence="1" type="ORF">ACFFH7_04180</name>
</gene>
<dbReference type="RefSeq" id="WP_273939479.1">
    <property type="nucleotide sequence ID" value="NZ_CP097263.1"/>
</dbReference>
<accession>A0ABV6MK40</accession>
<reference evidence="1 2" key="1">
    <citation type="submission" date="2024-09" db="EMBL/GenBank/DDBJ databases">
        <authorList>
            <person name="Sun Q."/>
            <person name="Mori K."/>
        </authorList>
    </citation>
    <scope>NUCLEOTIDE SEQUENCE [LARGE SCALE GENOMIC DNA]</scope>
    <source>
        <strain evidence="1 2">TBRC 1432</strain>
    </source>
</reference>
<evidence type="ECO:0000313" key="2">
    <source>
        <dbReference type="Proteomes" id="UP001589810"/>
    </source>
</evidence>
<proteinExistence type="predicted"/>
<organism evidence="1 2">
    <name type="scientific">Kutzneria chonburiensis</name>
    <dbReference type="NCBI Taxonomy" id="1483604"/>
    <lineage>
        <taxon>Bacteria</taxon>
        <taxon>Bacillati</taxon>
        <taxon>Actinomycetota</taxon>
        <taxon>Actinomycetes</taxon>
        <taxon>Pseudonocardiales</taxon>
        <taxon>Pseudonocardiaceae</taxon>
        <taxon>Kutzneria</taxon>
    </lineage>
</organism>
<comment type="caution">
    <text evidence="1">The sequence shown here is derived from an EMBL/GenBank/DDBJ whole genome shotgun (WGS) entry which is preliminary data.</text>
</comment>
<keyword evidence="2" id="KW-1185">Reference proteome</keyword>
<protein>
    <submittedName>
        <fullName evidence="1">Uncharacterized protein</fullName>
    </submittedName>
</protein>
<sequence length="260" mass="29191">MTTTDPAGWIRVTAQHGLDLLNLPAEPTSTAGLLITPDWRDSRWTGLYAVVHAASGQVLPYTDLPLVYTREVADQLGRHGIDWTEPTARPTRPSPGSLRNITAAAADAWQRGIPLWWARPSWQACPPLWRLNGIDVADGEDGWISDLDYGPAWTTWRGVVGWLDLTHDDPFTEPLIGTITVSRDQVLSWRLVCAAPLCHDDQPAVAGWFDAEGDFVERPTTDREFLAVTSTELGWRQHGRHWLCPTCAHDHTPNYDRSWW</sequence>